<evidence type="ECO:0000313" key="1">
    <source>
        <dbReference type="Proteomes" id="UP000887579"/>
    </source>
</evidence>
<reference evidence="2" key="1">
    <citation type="submission" date="2022-11" db="UniProtKB">
        <authorList>
            <consortium name="WormBaseParasite"/>
        </authorList>
    </citation>
    <scope>IDENTIFICATION</scope>
</reference>
<dbReference type="Proteomes" id="UP000887579">
    <property type="component" value="Unplaced"/>
</dbReference>
<accession>A0AC34GJH6</accession>
<proteinExistence type="predicted"/>
<evidence type="ECO:0000313" key="2">
    <source>
        <dbReference type="WBParaSite" id="ES5_v2.g29849.t1"/>
    </source>
</evidence>
<protein>
    <submittedName>
        <fullName evidence="2">Ubiquitin-activating enzyme SCCH domain-containing protein</fullName>
    </submittedName>
</protein>
<name>A0AC34GJH6_9BILA</name>
<sequence length="167" mass="19357">MNVQRNQKIVLQALDLFQQYYHNQISQLLHNFPAEQLTSQGVKFWSGTKRCPHALDYDVNNPTHFEFVYAASILRAQQYRLEPIMDRSRIAEIAKSFAPEPFQPRSGVRIAVTEEEASAQDNMEDDTETQVEQLKLSLARLNIRTTLNSIDFEKDDDTNHHMEFVTA</sequence>
<organism evidence="1 2">
    <name type="scientific">Panagrolaimus sp. ES5</name>
    <dbReference type="NCBI Taxonomy" id="591445"/>
    <lineage>
        <taxon>Eukaryota</taxon>
        <taxon>Metazoa</taxon>
        <taxon>Ecdysozoa</taxon>
        <taxon>Nematoda</taxon>
        <taxon>Chromadorea</taxon>
        <taxon>Rhabditida</taxon>
        <taxon>Tylenchina</taxon>
        <taxon>Panagrolaimomorpha</taxon>
        <taxon>Panagrolaimoidea</taxon>
        <taxon>Panagrolaimidae</taxon>
        <taxon>Panagrolaimus</taxon>
    </lineage>
</organism>
<dbReference type="WBParaSite" id="ES5_v2.g29849.t1">
    <property type="protein sequence ID" value="ES5_v2.g29849.t1"/>
    <property type="gene ID" value="ES5_v2.g29849"/>
</dbReference>